<dbReference type="InterPro" id="IPR014710">
    <property type="entry name" value="RmlC-like_jellyroll"/>
</dbReference>
<reference evidence="6 7" key="1">
    <citation type="submission" date="2019-02" db="EMBL/GenBank/DDBJ databases">
        <title>Kribbella capetownensis sp. nov. and Kribbella speibonae sp. nov., isolated from soil.</title>
        <authorList>
            <person name="Curtis S.M."/>
            <person name="Norton I."/>
            <person name="Everest G.J."/>
            <person name="Meyers P.R."/>
        </authorList>
    </citation>
    <scope>NUCLEOTIDE SEQUENCE [LARGE SCALE GENOMIC DNA]</scope>
    <source>
        <strain evidence="6 7">YM55</strain>
    </source>
</reference>
<dbReference type="AlphaFoldDB" id="A0A4R0IZ56"/>
<dbReference type="RefSeq" id="WP_131497309.1">
    <property type="nucleotide sequence ID" value="NZ_SJKC01000002.1"/>
</dbReference>
<feature type="domain" description="HTH araC/xylS-type" evidence="5">
    <location>
        <begin position="201"/>
        <end position="299"/>
    </location>
</feature>
<dbReference type="SUPFAM" id="SSF46689">
    <property type="entry name" value="Homeodomain-like"/>
    <property type="match status" value="2"/>
</dbReference>
<gene>
    <name evidence="6" type="ORF">E0H92_20420</name>
</gene>
<dbReference type="InterPro" id="IPR018060">
    <property type="entry name" value="HTH_AraC"/>
</dbReference>
<dbReference type="PROSITE" id="PS01124">
    <property type="entry name" value="HTH_ARAC_FAMILY_2"/>
    <property type="match status" value="1"/>
</dbReference>
<dbReference type="SMART" id="SM00342">
    <property type="entry name" value="HTH_ARAC"/>
    <property type="match status" value="1"/>
</dbReference>
<dbReference type="PANTHER" id="PTHR46796">
    <property type="entry name" value="HTH-TYPE TRANSCRIPTIONAL ACTIVATOR RHAS-RELATED"/>
    <property type="match status" value="1"/>
</dbReference>
<dbReference type="InterPro" id="IPR032783">
    <property type="entry name" value="AraC_lig"/>
</dbReference>
<keyword evidence="1" id="KW-0963">Cytoplasm</keyword>
<dbReference type="SUPFAM" id="SSF51215">
    <property type="entry name" value="Regulatory protein AraC"/>
    <property type="match status" value="1"/>
</dbReference>
<keyword evidence="4" id="KW-0804">Transcription</keyword>
<dbReference type="PRINTS" id="PR00032">
    <property type="entry name" value="HTHARAC"/>
</dbReference>
<dbReference type="InterPro" id="IPR037923">
    <property type="entry name" value="HTH-like"/>
</dbReference>
<keyword evidence="3" id="KW-0238">DNA-binding</keyword>
<proteinExistence type="predicted"/>
<dbReference type="PANTHER" id="PTHR46796:SF13">
    <property type="entry name" value="HTH-TYPE TRANSCRIPTIONAL ACTIVATOR RHAS"/>
    <property type="match status" value="1"/>
</dbReference>
<dbReference type="InterPro" id="IPR050204">
    <property type="entry name" value="AraC_XylS_family_regulators"/>
</dbReference>
<dbReference type="Gene3D" id="1.10.10.60">
    <property type="entry name" value="Homeodomain-like"/>
    <property type="match status" value="2"/>
</dbReference>
<evidence type="ECO:0000313" key="6">
    <source>
        <dbReference type="EMBL" id="TCC38759.1"/>
    </source>
</evidence>
<organism evidence="6 7">
    <name type="scientific">Kribbella speibonae</name>
    <dbReference type="NCBI Taxonomy" id="1572660"/>
    <lineage>
        <taxon>Bacteria</taxon>
        <taxon>Bacillati</taxon>
        <taxon>Actinomycetota</taxon>
        <taxon>Actinomycetes</taxon>
        <taxon>Propionibacteriales</taxon>
        <taxon>Kribbellaceae</taxon>
        <taxon>Kribbella</taxon>
    </lineage>
</organism>
<comment type="caution">
    <text evidence="6">The sequence shown here is derived from an EMBL/GenBank/DDBJ whole genome shotgun (WGS) entry which is preliminary data.</text>
</comment>
<dbReference type="EMBL" id="SJKC01000002">
    <property type="protein sequence ID" value="TCC38759.1"/>
    <property type="molecule type" value="Genomic_DNA"/>
</dbReference>
<dbReference type="Pfam" id="PF12833">
    <property type="entry name" value="HTH_18"/>
    <property type="match status" value="1"/>
</dbReference>
<dbReference type="InterPro" id="IPR020449">
    <property type="entry name" value="Tscrpt_reg_AraC-type_HTH"/>
</dbReference>
<sequence>MDVLADVVTAMKTGPASSGRTEVRGPWGLRFEGSVGAGFHLVLQGTAWLLTPDADPIQLGPGDAVLLPRGLEHALADHPDSPITDFDPAVDFDPETVSQGPGARALLLCGTYRLDRERPHPVLSKLPDVVVVPADPGRHRSLHTAISMMGEELDAQRPGAAAVVPALVDALLVLILRAWFENNDCPTDRGWARALTDPAVVQSLELIHERPGAAWTVADLAADVGLSRAAFARRFTEAVGEPPLTYLSRWRMTTAARLLRDHDRPLATVAKEIGYTSEFAFAKAFKRDFGVPPGTYRKQLIPV</sequence>
<accession>A0A4R0IZ56</accession>
<dbReference type="GO" id="GO:0003700">
    <property type="term" value="F:DNA-binding transcription factor activity"/>
    <property type="evidence" value="ECO:0007669"/>
    <property type="project" value="InterPro"/>
</dbReference>
<evidence type="ECO:0000313" key="7">
    <source>
        <dbReference type="Proteomes" id="UP000294225"/>
    </source>
</evidence>
<protein>
    <submittedName>
        <fullName evidence="6">AraC family transcriptional regulator</fullName>
    </submittedName>
</protein>
<dbReference type="InterPro" id="IPR009057">
    <property type="entry name" value="Homeodomain-like_sf"/>
</dbReference>
<evidence type="ECO:0000259" key="5">
    <source>
        <dbReference type="PROSITE" id="PS01124"/>
    </source>
</evidence>
<evidence type="ECO:0000256" key="1">
    <source>
        <dbReference type="ARBA" id="ARBA00022490"/>
    </source>
</evidence>
<evidence type="ECO:0000256" key="4">
    <source>
        <dbReference type="ARBA" id="ARBA00023163"/>
    </source>
</evidence>
<keyword evidence="2" id="KW-0805">Transcription regulation</keyword>
<evidence type="ECO:0000256" key="2">
    <source>
        <dbReference type="ARBA" id="ARBA00023015"/>
    </source>
</evidence>
<dbReference type="GO" id="GO:0043565">
    <property type="term" value="F:sequence-specific DNA binding"/>
    <property type="evidence" value="ECO:0007669"/>
    <property type="project" value="InterPro"/>
</dbReference>
<dbReference type="Proteomes" id="UP000294225">
    <property type="component" value="Unassembled WGS sequence"/>
</dbReference>
<dbReference type="Pfam" id="PF12852">
    <property type="entry name" value="Cupin_6"/>
    <property type="match status" value="1"/>
</dbReference>
<name>A0A4R0IZ56_9ACTN</name>
<dbReference type="Gene3D" id="2.60.120.10">
    <property type="entry name" value="Jelly Rolls"/>
    <property type="match status" value="1"/>
</dbReference>
<evidence type="ECO:0000256" key="3">
    <source>
        <dbReference type="ARBA" id="ARBA00023125"/>
    </source>
</evidence>